<name>A0A0B2UGW7_9GAMM</name>
<feature type="transmembrane region" description="Helical" evidence="1">
    <location>
        <begin position="66"/>
        <end position="87"/>
    </location>
</feature>
<dbReference type="AlphaFoldDB" id="A0A0B2UGW7"/>
<dbReference type="EMBL" id="JHQK01000002">
    <property type="protein sequence ID" value="KHN68494.1"/>
    <property type="molecule type" value="Genomic_DNA"/>
</dbReference>
<evidence type="ECO:0000313" key="3">
    <source>
        <dbReference type="Proteomes" id="UP000031012"/>
    </source>
</evidence>
<gene>
    <name evidence="2" type="ORF">DH17_07690</name>
</gene>
<feature type="transmembrane region" description="Helical" evidence="1">
    <location>
        <begin position="93"/>
        <end position="113"/>
    </location>
</feature>
<keyword evidence="1" id="KW-0472">Membrane</keyword>
<reference evidence="2 3" key="1">
    <citation type="submission" date="2014-03" db="EMBL/GenBank/DDBJ databases">
        <title>Genome sequence of the diesel-degrader and plant-growth promoter Acinetobacter oleivorans PF-1 isolated from the roots of poplar tree.</title>
        <authorList>
            <person name="Gkorezis P."/>
            <person name="van Hamme J."/>
            <person name="Rineau F."/>
            <person name="Vangronsveld J."/>
            <person name="Francetti A."/>
        </authorList>
    </citation>
    <scope>NUCLEOTIDE SEQUENCE [LARGE SCALE GENOMIC DNA]</scope>
    <source>
        <strain evidence="2 3">PF1</strain>
    </source>
</reference>
<evidence type="ECO:0000313" key="2">
    <source>
        <dbReference type="EMBL" id="KHN68494.1"/>
    </source>
</evidence>
<comment type="caution">
    <text evidence="2">The sequence shown here is derived from an EMBL/GenBank/DDBJ whole genome shotgun (WGS) entry which is preliminary data.</text>
</comment>
<sequence length="121" mass="13953">MLAYWYNAPRHIKLICIVAVCVAVYLANQVQPLPPVYTVLSLVFGLGLHFGQYLQTKIPDGNSYKSSFQFLLRIYPIFIVIILMYLLPAQHKWILVLQALGFVLVGFFLVSIYQNRAKRFD</sequence>
<feature type="transmembrane region" description="Helical" evidence="1">
    <location>
        <begin position="36"/>
        <end position="54"/>
    </location>
</feature>
<keyword evidence="1" id="KW-0812">Transmembrane</keyword>
<protein>
    <submittedName>
        <fullName evidence="2">Uncharacterized protein</fullName>
    </submittedName>
</protein>
<organism evidence="2 3">
    <name type="scientific">Acinetobacter oleivorans</name>
    <dbReference type="NCBI Taxonomy" id="1148157"/>
    <lineage>
        <taxon>Bacteria</taxon>
        <taxon>Pseudomonadati</taxon>
        <taxon>Pseudomonadota</taxon>
        <taxon>Gammaproteobacteria</taxon>
        <taxon>Moraxellales</taxon>
        <taxon>Moraxellaceae</taxon>
        <taxon>Acinetobacter</taxon>
    </lineage>
</organism>
<keyword evidence="1" id="KW-1133">Transmembrane helix</keyword>
<proteinExistence type="predicted"/>
<accession>A0A0B2UGW7</accession>
<evidence type="ECO:0000256" key="1">
    <source>
        <dbReference type="SAM" id="Phobius"/>
    </source>
</evidence>
<dbReference type="Proteomes" id="UP000031012">
    <property type="component" value="Unassembled WGS sequence"/>
</dbReference>
<feature type="transmembrane region" description="Helical" evidence="1">
    <location>
        <begin position="12"/>
        <end position="30"/>
    </location>
</feature>